<evidence type="ECO:0000256" key="3">
    <source>
        <dbReference type="ARBA" id="ARBA00022801"/>
    </source>
</evidence>
<feature type="active site" description="Nucleophile" evidence="4">
    <location>
        <position position="62"/>
    </location>
</feature>
<dbReference type="HAMAP" id="MF_01960">
    <property type="entry name" value="D_aminopeptidase"/>
    <property type="match status" value="1"/>
</dbReference>
<feature type="domain" description="Beta-lactamase-related" evidence="5">
    <location>
        <begin position="10"/>
        <end position="329"/>
    </location>
</feature>
<dbReference type="RefSeq" id="WP_053247931.1">
    <property type="nucleotide sequence ID" value="NZ_LGAP01000002.1"/>
</dbReference>
<dbReference type="Pfam" id="PF07930">
    <property type="entry name" value="DAP_B"/>
    <property type="match status" value="1"/>
</dbReference>
<evidence type="ECO:0000313" key="8">
    <source>
        <dbReference type="Proteomes" id="UP000037425"/>
    </source>
</evidence>
<comment type="caution">
    <text evidence="7">The sequence shown here is derived from an EMBL/GenBank/DDBJ whole genome shotgun (WGS) entry which is preliminary data.</text>
</comment>
<comment type="catalytic activity">
    <reaction evidence="4">
        <text>Release of an N-terminal D-amino acid from a peptide, Xaa-|-Yaa-, in which Xaa is preferably D-Ala, D-Ser or D-Thr. D-amino acid amides and methyl esters also are hydrolyzed, as is glycine amide.</text>
        <dbReference type="EC" id="3.4.11.19"/>
    </reaction>
</comment>
<proteinExistence type="inferred from homology"/>
<evidence type="ECO:0000259" key="5">
    <source>
        <dbReference type="Pfam" id="PF00144"/>
    </source>
</evidence>
<comment type="function">
    <text evidence="4">Hydrolyzes N-terminal residues in D-amino acid-containing peptides.</text>
</comment>
<dbReference type="PATRIC" id="fig|106592.7.peg.2884"/>
<organism evidence="7 8">
    <name type="scientific">Ensifer adhaerens</name>
    <name type="common">Sinorhizobium morelense</name>
    <dbReference type="NCBI Taxonomy" id="106592"/>
    <lineage>
        <taxon>Bacteria</taxon>
        <taxon>Pseudomonadati</taxon>
        <taxon>Pseudomonadota</taxon>
        <taxon>Alphaproteobacteria</taxon>
        <taxon>Hyphomicrobiales</taxon>
        <taxon>Rhizobiaceae</taxon>
        <taxon>Sinorhizobium/Ensifer group</taxon>
        <taxon>Ensifer</taxon>
    </lineage>
</organism>
<dbReference type="EMBL" id="LGAP01000002">
    <property type="protein sequence ID" value="KOF20994.1"/>
    <property type="molecule type" value="Genomic_DNA"/>
</dbReference>
<feature type="active site" description="Proton donor/acceptor" evidence="4">
    <location>
        <position position="65"/>
    </location>
</feature>
<evidence type="ECO:0000256" key="1">
    <source>
        <dbReference type="ARBA" id="ARBA00022438"/>
    </source>
</evidence>
<reference evidence="8" key="1">
    <citation type="submission" date="2015-07" db="EMBL/GenBank/DDBJ databases">
        <title>Whole genome sequence of an Ensifer adhaerens strain isolated from a cave pool in the Wind Cave National Park.</title>
        <authorList>
            <person name="Eng W.W.H."/>
            <person name="Gan H.M."/>
            <person name="Barton H.A."/>
            <person name="Savka M.A."/>
        </authorList>
    </citation>
    <scope>NUCLEOTIDE SEQUENCE [LARGE SCALE GENOMIC DNA]</scope>
    <source>
        <strain evidence="8">SD006</strain>
    </source>
</reference>
<dbReference type="AlphaFoldDB" id="A0A0L8C2G9"/>
<protein>
    <recommendedName>
        <fullName evidence="4">D-aminopeptidase</fullName>
        <ecNumber evidence="4">3.4.11.19</ecNumber>
    </recommendedName>
</protein>
<dbReference type="PANTHER" id="PTHR46825:SF9">
    <property type="entry name" value="BETA-LACTAMASE-RELATED DOMAIN-CONTAINING PROTEIN"/>
    <property type="match status" value="1"/>
</dbReference>
<accession>A0A0L8C2G9</accession>
<comment type="similarity">
    <text evidence="4">Belongs to the peptidase S12 family.</text>
</comment>
<comment type="activity regulation">
    <text evidence="4">Inhibited by beta-lactam compounds such as 6-aminopenicillic acid, 7-aminocephalosporanic acid, benzylpenicillin and ampicillin. Inhibited by p-chloromercuribenzoate.</text>
</comment>
<feature type="domain" description="D-aminopeptidase" evidence="6">
    <location>
        <begin position="348"/>
        <end position="516"/>
    </location>
</feature>
<feature type="region of interest" description="Important for specificity" evidence="4">
    <location>
        <begin position="478"/>
        <end position="488"/>
    </location>
</feature>
<dbReference type="Proteomes" id="UP000037425">
    <property type="component" value="Unassembled WGS sequence"/>
</dbReference>
<comment type="subunit">
    <text evidence="4">Homodimer.</text>
</comment>
<evidence type="ECO:0000256" key="4">
    <source>
        <dbReference type="HAMAP-Rule" id="MF_01960"/>
    </source>
</evidence>
<keyword evidence="1 4" id="KW-0031">Aminopeptidase</keyword>
<dbReference type="EC" id="3.4.11.19" evidence="4"/>
<gene>
    <name evidence="4" type="primary">dap</name>
    <name evidence="7" type="ORF">AC244_06210</name>
</gene>
<name>A0A0L8C2G9_ENSAD</name>
<evidence type="ECO:0000313" key="7">
    <source>
        <dbReference type="EMBL" id="KOF20994.1"/>
    </source>
</evidence>
<dbReference type="OrthoDB" id="7791015at2"/>
<sequence length="520" mass="56034">MNTLDLPALERAILALPQRYNGPGGVVGVVRDGEVTLKHVWGYADLAARKPMTSGTLLPICSISKHFTCAVLLDTVGDPTRLNSALNAYLPLIEGKRPDVAHLCHNQSGLRDYWALTVLQGAMADGVFRREDARPLLSRASSTHFEPGTRYSYSNGNFRILADLIENHSGKSLSELYGRCAFDPAGMTTAALTPDTSVSPNGVVGYEGNEATGYFEAANRIYWAGDAGISATLDDMLAWECFIDRTRNDEGGLYRRLSAPQSYTDGRAAPYGFGLAHEKIGDVAITGHGGALRGFRSRRLHAASERLSIVVMFNHEADAHAAATALMKVALGHQDVERAAGVWDGRQFGTYLEPETGLALSTRPLGPGRIELRFATAGEPLQIAADGIARSGAVSLTANGTGLQMERERENLATTAERVVGKAKPDIAGRYHSAELDADIEIVSTNGMFFAGFDGMLGKGAMHAMQPFADDVWLLSCKRSMDAPAPGDWTVRIHRDRQGAISGLTIGCWLARQIDYIKIG</sequence>
<dbReference type="PANTHER" id="PTHR46825">
    <property type="entry name" value="D-ALANYL-D-ALANINE-CARBOXYPEPTIDASE/ENDOPEPTIDASE AMPH"/>
    <property type="match status" value="1"/>
</dbReference>
<dbReference type="Gene3D" id="2.40.128.50">
    <property type="match status" value="2"/>
</dbReference>
<dbReference type="InterPro" id="IPR027279">
    <property type="entry name" value="D_amino_pept/lipop_sf"/>
</dbReference>
<dbReference type="Pfam" id="PF00144">
    <property type="entry name" value="Beta-lactamase"/>
    <property type="match status" value="1"/>
</dbReference>
<dbReference type="SUPFAM" id="SSF50886">
    <property type="entry name" value="D-aminopeptidase, middle and C-terminal domains"/>
    <property type="match status" value="2"/>
</dbReference>
<dbReference type="InterPro" id="IPR012338">
    <property type="entry name" value="Beta-lactam/transpept-like"/>
</dbReference>
<dbReference type="InterPro" id="IPR012856">
    <property type="entry name" value="DAP_B_dom"/>
</dbReference>
<dbReference type="NCBIfam" id="NF009622">
    <property type="entry name" value="PRK13128.1"/>
    <property type="match status" value="1"/>
</dbReference>
<keyword evidence="3 4" id="KW-0378">Hydrolase</keyword>
<dbReference type="InterPro" id="IPR001466">
    <property type="entry name" value="Beta-lactam-related"/>
</dbReference>
<dbReference type="GO" id="GO:0006508">
    <property type="term" value="P:proteolysis"/>
    <property type="evidence" value="ECO:0007669"/>
    <property type="project" value="UniProtKB-KW"/>
</dbReference>
<dbReference type="InterPro" id="IPR023645">
    <property type="entry name" value="DAP"/>
</dbReference>
<keyword evidence="2 4" id="KW-0645">Protease</keyword>
<evidence type="ECO:0000259" key="6">
    <source>
        <dbReference type="Pfam" id="PF07930"/>
    </source>
</evidence>
<dbReference type="InterPro" id="IPR050491">
    <property type="entry name" value="AmpC-like"/>
</dbReference>
<feature type="binding site" evidence="4">
    <location>
        <position position="482"/>
    </location>
    <ligand>
        <name>substrate</name>
    </ligand>
</feature>
<dbReference type="Gene3D" id="3.40.710.10">
    <property type="entry name" value="DD-peptidase/beta-lactamase superfamily"/>
    <property type="match status" value="1"/>
</dbReference>
<evidence type="ECO:0000256" key="2">
    <source>
        <dbReference type="ARBA" id="ARBA00022670"/>
    </source>
</evidence>
<dbReference type="SUPFAM" id="SSF56601">
    <property type="entry name" value="beta-lactamase/transpeptidase-like"/>
    <property type="match status" value="1"/>
</dbReference>
<dbReference type="GO" id="GO:0004177">
    <property type="term" value="F:aminopeptidase activity"/>
    <property type="evidence" value="ECO:0007669"/>
    <property type="project" value="UniProtKB-UniRule"/>
</dbReference>